<dbReference type="STRING" id="439228.SAMN06295920_103133"/>
<name>A0A1T5BN02_9SPHN</name>
<accession>A0A1T5BN02</accession>
<sequence length="94" mass="10508">MTVYVACKFRSADTRSYTYSYDGDDTFAPGDIVKVPDNRDPTAWKRVEVVSVSDQAPPFACKPILGRVEDASLEELPVYEAEPTRSDDDPVVQF</sequence>
<dbReference type="EMBL" id="FUYM01000003">
    <property type="protein sequence ID" value="SKB48525.1"/>
    <property type="molecule type" value="Genomic_DNA"/>
</dbReference>
<keyword evidence="2" id="KW-1185">Reference proteome</keyword>
<organism evidence="1 2">
    <name type="scientific">Rhizorhabdus histidinilytica</name>
    <dbReference type="NCBI Taxonomy" id="439228"/>
    <lineage>
        <taxon>Bacteria</taxon>
        <taxon>Pseudomonadati</taxon>
        <taxon>Pseudomonadota</taxon>
        <taxon>Alphaproteobacteria</taxon>
        <taxon>Sphingomonadales</taxon>
        <taxon>Sphingomonadaceae</taxon>
        <taxon>Rhizorhabdus</taxon>
    </lineage>
</organism>
<evidence type="ECO:0000313" key="1">
    <source>
        <dbReference type="EMBL" id="SKB48525.1"/>
    </source>
</evidence>
<dbReference type="OrthoDB" id="7584085at2"/>
<dbReference type="RefSeq" id="WP_079647469.1">
    <property type="nucleotide sequence ID" value="NZ_FUYM01000003.1"/>
</dbReference>
<evidence type="ECO:0000313" key="2">
    <source>
        <dbReference type="Proteomes" id="UP000189818"/>
    </source>
</evidence>
<reference evidence="2" key="1">
    <citation type="submission" date="2017-02" db="EMBL/GenBank/DDBJ databases">
        <authorList>
            <person name="Varghese N."/>
            <person name="Submissions S."/>
        </authorList>
    </citation>
    <scope>NUCLEOTIDE SEQUENCE [LARGE SCALE GENOMIC DNA]</scope>
    <source>
        <strain evidence="2">UM2</strain>
    </source>
</reference>
<protein>
    <submittedName>
        <fullName evidence="1">Uncharacterized protein</fullName>
    </submittedName>
</protein>
<proteinExistence type="predicted"/>
<dbReference type="Proteomes" id="UP000189818">
    <property type="component" value="Unassembled WGS sequence"/>
</dbReference>
<dbReference type="AlphaFoldDB" id="A0A1T5BN02"/>
<gene>
    <name evidence="1" type="ORF">SAMN06295920_103133</name>
</gene>